<keyword evidence="5" id="KW-0503">Monooxygenase</keyword>
<dbReference type="PRINTS" id="PR00420">
    <property type="entry name" value="RNGMNOXGNASE"/>
</dbReference>
<dbReference type="STRING" id="660122.C7ZI60"/>
<organism evidence="8 9">
    <name type="scientific">Fusarium vanettenii (strain ATCC MYA-4622 / CBS 123669 / FGSC 9596 / NRRL 45880 / 77-13-4)</name>
    <name type="common">Fusarium solani subsp. pisi</name>
    <dbReference type="NCBI Taxonomy" id="660122"/>
    <lineage>
        <taxon>Eukaryota</taxon>
        <taxon>Fungi</taxon>
        <taxon>Dikarya</taxon>
        <taxon>Ascomycota</taxon>
        <taxon>Pezizomycotina</taxon>
        <taxon>Sordariomycetes</taxon>
        <taxon>Hypocreomycetidae</taxon>
        <taxon>Hypocreales</taxon>
        <taxon>Nectriaceae</taxon>
        <taxon>Fusarium</taxon>
        <taxon>Fusarium solani species complex</taxon>
        <taxon>Fusarium vanettenii</taxon>
    </lineage>
</organism>
<dbReference type="PANTHER" id="PTHR47178">
    <property type="entry name" value="MONOOXYGENASE, FAD-BINDING"/>
    <property type="match status" value="1"/>
</dbReference>
<keyword evidence="2" id="KW-0285">Flavoprotein</keyword>
<keyword evidence="3" id="KW-0274">FAD</keyword>
<dbReference type="EMBL" id="GG698929">
    <property type="protein sequence ID" value="EEU36385.1"/>
    <property type="molecule type" value="Genomic_DNA"/>
</dbReference>
<dbReference type="OMA" id="EMRIRAN"/>
<dbReference type="InterPro" id="IPR036188">
    <property type="entry name" value="FAD/NAD-bd_sf"/>
</dbReference>
<keyword evidence="6" id="KW-1133">Transmembrane helix</keyword>
<evidence type="ECO:0000259" key="7">
    <source>
        <dbReference type="Pfam" id="PF01494"/>
    </source>
</evidence>
<dbReference type="GeneID" id="9674371"/>
<dbReference type="GO" id="GO:0071949">
    <property type="term" value="F:FAD binding"/>
    <property type="evidence" value="ECO:0007669"/>
    <property type="project" value="InterPro"/>
</dbReference>
<dbReference type="Gene3D" id="3.50.50.60">
    <property type="entry name" value="FAD/NAD(P)-binding domain"/>
    <property type="match status" value="1"/>
</dbReference>
<evidence type="ECO:0000256" key="6">
    <source>
        <dbReference type="SAM" id="Phobius"/>
    </source>
</evidence>
<evidence type="ECO:0000313" key="9">
    <source>
        <dbReference type="Proteomes" id="UP000005206"/>
    </source>
</evidence>
<keyword evidence="6" id="KW-0472">Membrane</keyword>
<name>C7ZI60_FUSV7</name>
<feature type="domain" description="FAD-binding" evidence="7">
    <location>
        <begin position="306"/>
        <end position="370"/>
    </location>
</feature>
<evidence type="ECO:0000313" key="8">
    <source>
        <dbReference type="EMBL" id="EEU36385.1"/>
    </source>
</evidence>
<dbReference type="PANTHER" id="PTHR47178:SF1">
    <property type="entry name" value="FAD-BINDING DOMAIN-CONTAINING PROTEIN-RELATED"/>
    <property type="match status" value="1"/>
</dbReference>
<evidence type="ECO:0000256" key="4">
    <source>
        <dbReference type="ARBA" id="ARBA00023002"/>
    </source>
</evidence>
<dbReference type="InterPro" id="IPR002938">
    <property type="entry name" value="FAD-bd"/>
</dbReference>
<keyword evidence="4" id="KW-0560">Oxidoreductase</keyword>
<dbReference type="SUPFAM" id="SSF51905">
    <property type="entry name" value="FAD/NAD(P)-binding domain"/>
    <property type="match status" value="1"/>
</dbReference>
<dbReference type="HOGENOM" id="CLU_009665_3_2_1"/>
<feature type="transmembrane region" description="Helical" evidence="6">
    <location>
        <begin position="7"/>
        <end position="25"/>
    </location>
</feature>
<feature type="domain" description="FAD-binding" evidence="7">
    <location>
        <begin position="7"/>
        <end position="169"/>
    </location>
</feature>
<dbReference type="Pfam" id="PF01494">
    <property type="entry name" value="FAD_binding_3"/>
    <property type="match status" value="2"/>
</dbReference>
<evidence type="ECO:0000256" key="5">
    <source>
        <dbReference type="ARBA" id="ARBA00023033"/>
    </source>
</evidence>
<accession>C7ZI60</accession>
<dbReference type="OrthoDB" id="47494at2759"/>
<reference evidence="8 9" key="1">
    <citation type="journal article" date="2009" name="PLoS Genet.">
        <title>The genome of Nectria haematococca: contribution of supernumerary chromosomes to gene expansion.</title>
        <authorList>
            <person name="Coleman J.J."/>
            <person name="Rounsley S.D."/>
            <person name="Rodriguez-Carres M."/>
            <person name="Kuo A."/>
            <person name="Wasmann C.C."/>
            <person name="Grimwood J."/>
            <person name="Schmutz J."/>
            <person name="Taga M."/>
            <person name="White G.J."/>
            <person name="Zhou S."/>
            <person name="Schwartz D.C."/>
            <person name="Freitag M."/>
            <person name="Ma L.J."/>
            <person name="Danchin E.G."/>
            <person name="Henrissat B."/>
            <person name="Coutinho P.M."/>
            <person name="Nelson D.R."/>
            <person name="Straney D."/>
            <person name="Napoli C.A."/>
            <person name="Barker B.M."/>
            <person name="Gribskov M."/>
            <person name="Rep M."/>
            <person name="Kroken S."/>
            <person name="Molnar I."/>
            <person name="Rensing C."/>
            <person name="Kennell J.C."/>
            <person name="Zamora J."/>
            <person name="Farman M.L."/>
            <person name="Selker E.U."/>
            <person name="Salamov A."/>
            <person name="Shapiro H."/>
            <person name="Pangilinan J."/>
            <person name="Lindquist E."/>
            <person name="Lamers C."/>
            <person name="Grigoriev I.V."/>
            <person name="Geiser D.M."/>
            <person name="Covert S.F."/>
            <person name="Temporini E."/>
            <person name="Vanetten H.D."/>
        </authorList>
    </citation>
    <scope>NUCLEOTIDE SEQUENCE [LARGE SCALE GENOMIC DNA]</scope>
    <source>
        <strain evidence="9">ATCC MYA-4622 / CBS 123669 / FGSC 9596 / NRRL 45880 / 77-13-4</strain>
    </source>
</reference>
<evidence type="ECO:0000256" key="3">
    <source>
        <dbReference type="ARBA" id="ARBA00022827"/>
    </source>
</evidence>
<proteinExistence type="predicted"/>
<dbReference type="InParanoid" id="C7ZI60"/>
<dbReference type="RefSeq" id="XP_003042098.1">
    <property type="nucleotide sequence ID" value="XM_003042052.1"/>
</dbReference>
<comment type="cofactor">
    <cofactor evidence="1">
        <name>FAD</name>
        <dbReference type="ChEBI" id="CHEBI:57692"/>
    </cofactor>
</comment>
<dbReference type="eggNOG" id="KOG2614">
    <property type="taxonomic scope" value="Eukaryota"/>
</dbReference>
<dbReference type="KEGG" id="nhe:NECHADRAFT_52495"/>
<keyword evidence="6" id="KW-0812">Transmembrane</keyword>
<evidence type="ECO:0000256" key="2">
    <source>
        <dbReference type="ARBA" id="ARBA00022630"/>
    </source>
</evidence>
<evidence type="ECO:0000256" key="1">
    <source>
        <dbReference type="ARBA" id="ARBA00001974"/>
    </source>
</evidence>
<dbReference type="AlphaFoldDB" id="C7ZI60"/>
<dbReference type="VEuPathDB" id="FungiDB:NECHADRAFT_52495"/>
<protein>
    <recommendedName>
        <fullName evidence="7">FAD-binding domain-containing protein</fullName>
    </recommendedName>
</protein>
<keyword evidence="9" id="KW-1185">Reference proteome</keyword>
<dbReference type="Proteomes" id="UP000005206">
    <property type="component" value="Chromosome 11"/>
</dbReference>
<sequence>MVVQEKLPVIVAGAGLVGVLLGQLLKQNGIPFEIYDRDEGLGSRYGGWAISLHWIEAELKRALPEDMYERIKAGHVDPESYATGSIPFKYLDLETGEPTVSFTVPSYLRVSRFLVRSVLADGLDIQWATAVRSFESVDEGVLVRLSNGKTTRGSMLIACDGKNSVLKRSIIDPEQLDFTDLPIELVGCKVRLDPPSAKKLLAVNPIMWQGAHPRTRSFFFFSLNSTPRTNGTAETSEEYYEAQFNYSWIAIQGEEQPSTSAVRLRRLKEVGSTFFPPLREAIEAIRDDVQLLDIKIQDWLPVEWDNQGGRVTILGDAAHAMTMYRGEGVNHGMYDAIKLVEQLRLWEEGAKSLAEAVAAYEGEMRPRAREGVLLSRQACLDAHYVERVHLGHRLFGYRDQL</sequence>
<gene>
    <name evidence="8" type="ORF">NECHADRAFT_52495</name>
</gene>
<dbReference type="GO" id="GO:0004497">
    <property type="term" value="F:monooxygenase activity"/>
    <property type="evidence" value="ECO:0007669"/>
    <property type="project" value="UniProtKB-KW"/>
</dbReference>